<dbReference type="InterPro" id="IPR039357">
    <property type="entry name" value="SRD5A/TECR"/>
</dbReference>
<dbReference type="InParanoid" id="A0A1C7NGY7"/>
<protein>
    <submittedName>
        <fullName evidence="8">3-oxo-5-alpha-steroid 4-dehydrogenase 2</fullName>
    </submittedName>
</protein>
<dbReference type="EMBL" id="LUGH01000181">
    <property type="protein sequence ID" value="OBZ88019.1"/>
    <property type="molecule type" value="Genomic_DNA"/>
</dbReference>
<evidence type="ECO:0000313" key="9">
    <source>
        <dbReference type="Proteomes" id="UP000093000"/>
    </source>
</evidence>
<comment type="similarity">
    <text evidence="2">Belongs to the steroid 5-alpha reductase family.</text>
</comment>
<dbReference type="OrthoDB" id="5788137at2759"/>
<evidence type="ECO:0000256" key="3">
    <source>
        <dbReference type="ARBA" id="ARBA00022692"/>
    </source>
</evidence>
<dbReference type="GO" id="GO:0006629">
    <property type="term" value="P:lipid metabolic process"/>
    <property type="evidence" value="ECO:0007669"/>
    <property type="project" value="InterPro"/>
</dbReference>
<comment type="caution">
    <text evidence="8">The sequence shown here is derived from an EMBL/GenBank/DDBJ whole genome shotgun (WGS) entry which is preliminary data.</text>
</comment>
<feature type="transmembrane region" description="Helical" evidence="6">
    <location>
        <begin position="14"/>
        <end position="38"/>
    </location>
</feature>
<feature type="domain" description="3-oxo-5-alpha-steroid 4-dehydrogenase C-terminal" evidence="7">
    <location>
        <begin position="137"/>
        <end position="271"/>
    </location>
</feature>
<reference evidence="8 9" key="1">
    <citation type="submission" date="2016-03" db="EMBL/GenBank/DDBJ databases">
        <title>Choanephora cucurbitarum.</title>
        <authorList>
            <person name="Min B."/>
            <person name="Park H."/>
            <person name="Park J.-H."/>
            <person name="Shin H.-D."/>
            <person name="Choi I.-G."/>
        </authorList>
    </citation>
    <scope>NUCLEOTIDE SEQUENCE [LARGE SCALE GENOMIC DNA]</scope>
    <source>
        <strain evidence="8 9">KUS-F28377</strain>
    </source>
</reference>
<proteinExistence type="inferred from homology"/>
<evidence type="ECO:0000256" key="5">
    <source>
        <dbReference type="ARBA" id="ARBA00023136"/>
    </source>
</evidence>
<keyword evidence="5 6" id="KW-0472">Membrane</keyword>
<comment type="subcellular location">
    <subcellularLocation>
        <location evidence="1">Membrane</location>
        <topology evidence="1">Multi-pass membrane protein</topology>
    </subcellularLocation>
</comment>
<dbReference type="AlphaFoldDB" id="A0A1C7NGY7"/>
<dbReference type="STRING" id="101091.A0A1C7NGY7"/>
<dbReference type="GO" id="GO:0016020">
    <property type="term" value="C:membrane"/>
    <property type="evidence" value="ECO:0007669"/>
    <property type="project" value="UniProtKB-SubCell"/>
</dbReference>
<sequence length="271" mass="31218">MESHSLFGFYVPEWTLFSTLTLILGILLNISAFGGLSGETTPYSKFGSRNLDTIPSKKAMICIYLPSVIICLLVKKPSFYNWQTHFDIIHLMSLFHFSKRVFEVCFVHIYKSTTNAETMLSVMITYTLTTLLDLLMTQQMPDNVFSDSLTTVGIIIFVLGEFINGYHHWLLRKMRTEKDSAIQQELRSSYSLPQGGLFNHVIAPHYFGEQLSFLGFILVSQNVVSLTLKAFPFIYLSIRARKTREWYTSNLTNEYEQTALSNRKNLIPFVW</sequence>
<evidence type="ECO:0000256" key="1">
    <source>
        <dbReference type="ARBA" id="ARBA00004141"/>
    </source>
</evidence>
<gene>
    <name evidence="8" type="primary">SRD5A2</name>
    <name evidence="8" type="ORF">A0J61_03932</name>
</gene>
<evidence type="ECO:0000259" key="7">
    <source>
        <dbReference type="Pfam" id="PF02544"/>
    </source>
</evidence>
<dbReference type="PANTHER" id="PTHR10556:SF35">
    <property type="entry name" value="3-OXO-5-ALPHA-STEROID 4-DEHYDROGENASE FAMILY PROTEIN"/>
    <property type="match status" value="1"/>
</dbReference>
<name>A0A1C7NGY7_9FUNG</name>
<feature type="transmembrane region" description="Helical" evidence="6">
    <location>
        <begin position="149"/>
        <end position="169"/>
    </location>
</feature>
<dbReference type="PANTHER" id="PTHR10556">
    <property type="entry name" value="3-OXO-5-ALPHA-STEROID 4-DEHYDROGENASE"/>
    <property type="match status" value="1"/>
</dbReference>
<dbReference type="Pfam" id="PF02544">
    <property type="entry name" value="Steroid_dh"/>
    <property type="match status" value="1"/>
</dbReference>
<dbReference type="PROSITE" id="PS50244">
    <property type="entry name" value="S5A_REDUCTASE"/>
    <property type="match status" value="1"/>
</dbReference>
<dbReference type="Proteomes" id="UP000093000">
    <property type="component" value="Unassembled WGS sequence"/>
</dbReference>
<organism evidence="8 9">
    <name type="scientific">Choanephora cucurbitarum</name>
    <dbReference type="NCBI Taxonomy" id="101091"/>
    <lineage>
        <taxon>Eukaryota</taxon>
        <taxon>Fungi</taxon>
        <taxon>Fungi incertae sedis</taxon>
        <taxon>Mucoromycota</taxon>
        <taxon>Mucoromycotina</taxon>
        <taxon>Mucoromycetes</taxon>
        <taxon>Mucorales</taxon>
        <taxon>Mucorineae</taxon>
        <taxon>Choanephoraceae</taxon>
        <taxon>Choanephoroideae</taxon>
        <taxon>Choanephora</taxon>
    </lineage>
</organism>
<dbReference type="Gene3D" id="1.20.120.1630">
    <property type="match status" value="1"/>
</dbReference>
<evidence type="ECO:0000256" key="6">
    <source>
        <dbReference type="SAM" id="Phobius"/>
    </source>
</evidence>
<feature type="transmembrane region" description="Helical" evidence="6">
    <location>
        <begin position="119"/>
        <end position="137"/>
    </location>
</feature>
<evidence type="ECO:0000256" key="4">
    <source>
        <dbReference type="ARBA" id="ARBA00022989"/>
    </source>
</evidence>
<keyword evidence="9" id="KW-1185">Reference proteome</keyword>
<evidence type="ECO:0000313" key="8">
    <source>
        <dbReference type="EMBL" id="OBZ88019.1"/>
    </source>
</evidence>
<dbReference type="GO" id="GO:0016627">
    <property type="term" value="F:oxidoreductase activity, acting on the CH-CH group of donors"/>
    <property type="evidence" value="ECO:0007669"/>
    <property type="project" value="InterPro"/>
</dbReference>
<evidence type="ECO:0000256" key="2">
    <source>
        <dbReference type="ARBA" id="ARBA00007742"/>
    </source>
</evidence>
<keyword evidence="3 6" id="KW-0812">Transmembrane</keyword>
<keyword evidence="4 6" id="KW-1133">Transmembrane helix</keyword>
<accession>A0A1C7NGY7</accession>
<dbReference type="InterPro" id="IPR001104">
    <property type="entry name" value="3-oxo-5_a-steroid_4-DH_C"/>
</dbReference>